<accession>A0A2P6QYX0</accession>
<evidence type="ECO:0000313" key="2">
    <source>
        <dbReference type="Proteomes" id="UP000238479"/>
    </source>
</evidence>
<proteinExistence type="predicted"/>
<dbReference type="EMBL" id="PDCK01000042">
    <property type="protein sequence ID" value="PRQ39388.1"/>
    <property type="molecule type" value="Genomic_DNA"/>
</dbReference>
<protein>
    <submittedName>
        <fullName evidence="1">Uncharacterized protein</fullName>
    </submittedName>
</protein>
<gene>
    <name evidence="1" type="ORF">RchiOBHm_Chr4g0424621</name>
</gene>
<evidence type="ECO:0000313" key="1">
    <source>
        <dbReference type="EMBL" id="PRQ39388.1"/>
    </source>
</evidence>
<dbReference type="Gramene" id="PRQ39388">
    <property type="protein sequence ID" value="PRQ39388"/>
    <property type="gene ID" value="RchiOBHm_Chr4g0424621"/>
</dbReference>
<reference evidence="1 2" key="1">
    <citation type="journal article" date="2018" name="Nat. Genet.">
        <title>The Rosa genome provides new insights in the design of modern roses.</title>
        <authorList>
            <person name="Bendahmane M."/>
        </authorList>
    </citation>
    <scope>NUCLEOTIDE SEQUENCE [LARGE SCALE GENOMIC DNA]</scope>
    <source>
        <strain evidence="2">cv. Old Blush</strain>
    </source>
</reference>
<organism evidence="1 2">
    <name type="scientific">Rosa chinensis</name>
    <name type="common">China rose</name>
    <dbReference type="NCBI Taxonomy" id="74649"/>
    <lineage>
        <taxon>Eukaryota</taxon>
        <taxon>Viridiplantae</taxon>
        <taxon>Streptophyta</taxon>
        <taxon>Embryophyta</taxon>
        <taxon>Tracheophyta</taxon>
        <taxon>Spermatophyta</taxon>
        <taxon>Magnoliopsida</taxon>
        <taxon>eudicotyledons</taxon>
        <taxon>Gunneridae</taxon>
        <taxon>Pentapetalae</taxon>
        <taxon>rosids</taxon>
        <taxon>fabids</taxon>
        <taxon>Rosales</taxon>
        <taxon>Rosaceae</taxon>
        <taxon>Rosoideae</taxon>
        <taxon>Rosoideae incertae sedis</taxon>
        <taxon>Rosa</taxon>
    </lineage>
</organism>
<dbReference type="Proteomes" id="UP000238479">
    <property type="component" value="Chromosome 4"/>
</dbReference>
<name>A0A2P6QYX0_ROSCH</name>
<keyword evidence="2" id="KW-1185">Reference proteome</keyword>
<sequence>MAPRPCFEIRTPTGLTVLHRVYPSRLVRLRAPNICDGGTEHNRHQVSLIWRNGGHDAHLQDCYSNSPERLY</sequence>
<comment type="caution">
    <text evidence="1">The sequence shown here is derived from an EMBL/GenBank/DDBJ whole genome shotgun (WGS) entry which is preliminary data.</text>
</comment>
<dbReference type="AlphaFoldDB" id="A0A2P6QYX0"/>